<name>W2V1X5_9RICK</name>
<evidence type="ECO:0000313" key="3">
    <source>
        <dbReference type="Proteomes" id="UP000018951"/>
    </source>
</evidence>
<keyword evidence="1" id="KW-0812">Transmembrane</keyword>
<organism evidence="2 3">
    <name type="scientific">Candidatus Xenolissoclinum pacificiensis L6</name>
    <dbReference type="NCBI Taxonomy" id="1401685"/>
    <lineage>
        <taxon>Bacteria</taxon>
        <taxon>Pseudomonadati</taxon>
        <taxon>Pseudomonadota</taxon>
        <taxon>Alphaproteobacteria</taxon>
        <taxon>Rickettsiales</taxon>
        <taxon>Anaplasmataceae</taxon>
        <taxon>Candidatus Xenolissoclinum</taxon>
    </lineage>
</organism>
<keyword evidence="1" id="KW-1133">Transmembrane helix</keyword>
<accession>W2V1X5</accession>
<proteinExistence type="predicted"/>
<protein>
    <submittedName>
        <fullName evidence="2">Uncharacterized protein</fullName>
    </submittedName>
</protein>
<dbReference type="AlphaFoldDB" id="W2V1X5"/>
<sequence>METGTVIQFDLSYLQGLLLITSLSLIKKCVMGLNIVCSKNVYFALM</sequence>
<reference evidence="2 3" key="1">
    <citation type="journal article" date="2013" name="PLoS ONE">
        <title>Bacterial endosymbiosis in a chordate host: long-term co-evolution and conservation of secondary metabolism.</title>
        <authorList>
            <person name="Kwan J.C."/>
            <person name="Schmidt E.W."/>
        </authorList>
    </citation>
    <scope>NUCLEOTIDE SEQUENCE [LARGE SCALE GENOMIC DNA]</scope>
    <source>
        <strain evidence="3">L6</strain>
    </source>
</reference>
<feature type="transmembrane region" description="Helical" evidence="1">
    <location>
        <begin position="6"/>
        <end position="26"/>
    </location>
</feature>
<evidence type="ECO:0000313" key="2">
    <source>
        <dbReference type="EMBL" id="ETO91453.1"/>
    </source>
</evidence>
<comment type="caution">
    <text evidence="2">The sequence shown here is derived from an EMBL/GenBank/DDBJ whole genome shotgun (WGS) entry which is preliminary data.</text>
</comment>
<dbReference type="Proteomes" id="UP000018951">
    <property type="component" value="Unassembled WGS sequence"/>
</dbReference>
<keyword evidence="3" id="KW-1185">Reference proteome</keyword>
<evidence type="ECO:0000256" key="1">
    <source>
        <dbReference type="SAM" id="Phobius"/>
    </source>
</evidence>
<keyword evidence="1" id="KW-0472">Membrane</keyword>
<dbReference type="EMBL" id="AXCJ01000005">
    <property type="protein sequence ID" value="ETO91453.1"/>
    <property type="molecule type" value="Genomic_DNA"/>
</dbReference>
<gene>
    <name evidence="2" type="ORF">P857_368</name>
</gene>